<accession>A0A1Y2HQL1</accession>
<dbReference type="PANTHER" id="PTHR22953:SF153">
    <property type="entry name" value="PURPLE ACID PHOSPHATASE"/>
    <property type="match status" value="1"/>
</dbReference>
<feature type="chain" id="PRO_5013277057" description="Calcineurin-like phosphoesterase domain-containing protein" evidence="2">
    <location>
        <begin position="29"/>
        <end position="558"/>
    </location>
</feature>
<gene>
    <name evidence="3" type="ORF">BCR44DRAFT_1434142</name>
</gene>
<keyword evidence="4" id="KW-1185">Reference proteome</keyword>
<dbReference type="Gene3D" id="3.60.21.10">
    <property type="match status" value="1"/>
</dbReference>
<evidence type="ECO:0008006" key="5">
    <source>
        <dbReference type="Google" id="ProtNLM"/>
    </source>
</evidence>
<comment type="caution">
    <text evidence="3">The sequence shown here is derived from an EMBL/GenBank/DDBJ whole genome shotgun (WGS) entry which is preliminary data.</text>
</comment>
<keyword evidence="1 2" id="KW-0732">Signal</keyword>
<evidence type="ECO:0000256" key="2">
    <source>
        <dbReference type="SAM" id="SignalP"/>
    </source>
</evidence>
<dbReference type="GO" id="GO:0003993">
    <property type="term" value="F:acid phosphatase activity"/>
    <property type="evidence" value="ECO:0007669"/>
    <property type="project" value="InterPro"/>
</dbReference>
<dbReference type="Proteomes" id="UP000193411">
    <property type="component" value="Unassembled WGS sequence"/>
</dbReference>
<dbReference type="InterPro" id="IPR039331">
    <property type="entry name" value="PAPs-like"/>
</dbReference>
<protein>
    <recommendedName>
        <fullName evidence="5">Calcineurin-like phosphoesterase domain-containing protein</fullName>
    </recommendedName>
</protein>
<proteinExistence type="predicted"/>
<organism evidence="3 4">
    <name type="scientific">Catenaria anguillulae PL171</name>
    <dbReference type="NCBI Taxonomy" id="765915"/>
    <lineage>
        <taxon>Eukaryota</taxon>
        <taxon>Fungi</taxon>
        <taxon>Fungi incertae sedis</taxon>
        <taxon>Blastocladiomycota</taxon>
        <taxon>Blastocladiomycetes</taxon>
        <taxon>Blastocladiales</taxon>
        <taxon>Catenariaceae</taxon>
        <taxon>Catenaria</taxon>
    </lineage>
</organism>
<evidence type="ECO:0000313" key="3">
    <source>
        <dbReference type="EMBL" id="ORZ35402.1"/>
    </source>
</evidence>
<dbReference type="EMBL" id="MCFL01000022">
    <property type="protein sequence ID" value="ORZ35402.1"/>
    <property type="molecule type" value="Genomic_DNA"/>
</dbReference>
<evidence type="ECO:0000256" key="1">
    <source>
        <dbReference type="ARBA" id="ARBA00022729"/>
    </source>
</evidence>
<reference evidence="3 4" key="1">
    <citation type="submission" date="2016-07" db="EMBL/GenBank/DDBJ databases">
        <title>Pervasive Adenine N6-methylation of Active Genes in Fungi.</title>
        <authorList>
            <consortium name="DOE Joint Genome Institute"/>
            <person name="Mondo S.J."/>
            <person name="Dannebaum R.O."/>
            <person name="Kuo R.C."/>
            <person name="Labutti K."/>
            <person name="Haridas S."/>
            <person name="Kuo A."/>
            <person name="Salamov A."/>
            <person name="Ahrendt S.R."/>
            <person name="Lipzen A."/>
            <person name="Sullivan W."/>
            <person name="Andreopoulos W.B."/>
            <person name="Clum A."/>
            <person name="Lindquist E."/>
            <person name="Daum C."/>
            <person name="Ramamoorthy G.K."/>
            <person name="Gryganskyi A."/>
            <person name="Culley D."/>
            <person name="Magnuson J.K."/>
            <person name="James T.Y."/>
            <person name="O'Malley M.A."/>
            <person name="Stajich J.E."/>
            <person name="Spatafora J.W."/>
            <person name="Visel A."/>
            <person name="Grigoriev I.V."/>
        </authorList>
    </citation>
    <scope>NUCLEOTIDE SEQUENCE [LARGE SCALE GENOMIC DNA]</scope>
    <source>
        <strain evidence="3 4">PL171</strain>
    </source>
</reference>
<dbReference type="PANTHER" id="PTHR22953">
    <property type="entry name" value="ACID PHOSPHATASE RELATED"/>
    <property type="match status" value="1"/>
</dbReference>
<sequence>MAATSLLLTLTAISVLLTSLLAPTSTHAFGTLCRAPLSIHTASTGNSSTSLFARDVSAQAPINAEPNTKIVFMGDQGLTNDAEQVMLMSRDWGAHAIVHLGDIDYDDDPSAWDSLLDRTIGSKFPYITVIGNHDIAKWSGSGGYAEIVARRIRDSGMACSGDLGVNMECNVRGVQIVFSGVGTYGRNHEAYMRSRFAASQAVWKVGGWHKNQRAYQAGGKSDETGYGVYDACREFGALIATAHEHSYARTHLMANFEQRQQVAPPARKTRVNVENPPMEQVAIRPGQTFAFVSGLGGKSVRPASSDLKRRPWLSVVATSESRNVRAGALLCTFHVRGDPNLAECEFKDAVTGKVFDRFTVTTPKIDERRDGRREGAAIAAAAAPTKACRKTIDVPLAQFADWSSQVSLATAAESKPMSFTFDLPTNVNGRVVAAHLQVMGARPAIKAEENDEPNMRIFSQARVLPIAGTSGGNSTISESAAVTGGKVQWEADEWEAHEVWVSPNLLDNKNVVLGQGVARRVVVDVRAEGPDAKTNAVVYAGAQNGCLAPSLMLHVDVC</sequence>
<dbReference type="SUPFAM" id="SSF56300">
    <property type="entry name" value="Metallo-dependent phosphatases"/>
    <property type="match status" value="1"/>
</dbReference>
<evidence type="ECO:0000313" key="4">
    <source>
        <dbReference type="Proteomes" id="UP000193411"/>
    </source>
</evidence>
<name>A0A1Y2HQL1_9FUNG</name>
<dbReference type="OrthoDB" id="5597180at2759"/>
<feature type="signal peptide" evidence="2">
    <location>
        <begin position="1"/>
        <end position="28"/>
    </location>
</feature>
<dbReference type="InterPro" id="IPR029052">
    <property type="entry name" value="Metallo-depent_PP-like"/>
</dbReference>
<dbReference type="AlphaFoldDB" id="A0A1Y2HQL1"/>